<reference evidence="2" key="1">
    <citation type="submission" date="2014-12" db="EMBL/GenBank/DDBJ databases">
        <title>Parallel Evolution in Life History Adaptation Evident in the Tissue-Specific Poeciliopsis prolifica transcriptome.</title>
        <authorList>
            <person name="Jue N.K."/>
            <person name="Foley R.J."/>
            <person name="Obergfell C."/>
            <person name="Reznick D.N."/>
            <person name="O'Neill R.J."/>
            <person name="O'Neill M.J."/>
        </authorList>
    </citation>
    <scope>NUCLEOTIDE SEQUENCE</scope>
</reference>
<dbReference type="AlphaFoldDB" id="A0A0S7EL56"/>
<evidence type="ECO:0000313" key="2">
    <source>
        <dbReference type="EMBL" id="JAO05761.1"/>
    </source>
</evidence>
<name>A0A0S7EL56_9TELE</name>
<organism evidence="2">
    <name type="scientific">Poeciliopsis prolifica</name>
    <name type="common">blackstripe livebearer</name>
    <dbReference type="NCBI Taxonomy" id="188132"/>
    <lineage>
        <taxon>Eukaryota</taxon>
        <taxon>Metazoa</taxon>
        <taxon>Chordata</taxon>
        <taxon>Craniata</taxon>
        <taxon>Vertebrata</taxon>
        <taxon>Euteleostomi</taxon>
        <taxon>Actinopterygii</taxon>
        <taxon>Neopterygii</taxon>
        <taxon>Teleostei</taxon>
        <taxon>Neoteleostei</taxon>
        <taxon>Acanthomorphata</taxon>
        <taxon>Ovalentaria</taxon>
        <taxon>Atherinomorphae</taxon>
        <taxon>Cyprinodontiformes</taxon>
        <taxon>Poeciliidae</taxon>
        <taxon>Poeciliinae</taxon>
        <taxon>Poeciliopsis</taxon>
    </lineage>
</organism>
<accession>A0A0S7EL56</accession>
<gene>
    <name evidence="2" type="primary">PPUP8481</name>
</gene>
<proteinExistence type="predicted"/>
<protein>
    <submittedName>
        <fullName evidence="2">PPUP8481</fullName>
    </submittedName>
</protein>
<evidence type="ECO:0000256" key="1">
    <source>
        <dbReference type="SAM" id="MobiDB-lite"/>
    </source>
</evidence>
<dbReference type="EMBL" id="GBYX01475916">
    <property type="protein sequence ID" value="JAO05761.1"/>
    <property type="molecule type" value="Transcribed_RNA"/>
</dbReference>
<sequence>MQLKPVHVSPQYLHQNMQLDLEKGAITSIGASTYLGEIIGLSLHDYRLIQHPLHCRCCATQPVDSLLHFSLIHKQDTEILKLLHVGQEVIPDMNKMLDPFLAQDNGVEFGGFDPPASSKIKGQRPPKRIPSTP</sequence>
<feature type="region of interest" description="Disordered" evidence="1">
    <location>
        <begin position="111"/>
        <end position="133"/>
    </location>
</feature>